<protein>
    <submittedName>
        <fullName evidence="1">Uncharacterized protein</fullName>
    </submittedName>
</protein>
<reference evidence="1 2" key="1">
    <citation type="journal article" date="2014" name="Nat. Commun.">
        <title>Multiple recent horizontal transfers of a large genomic region in cheese making fungi.</title>
        <authorList>
            <person name="Cheeseman K."/>
            <person name="Ropars J."/>
            <person name="Renault P."/>
            <person name="Dupont J."/>
            <person name="Gouzy J."/>
            <person name="Branca A."/>
            <person name="Abraham A.L."/>
            <person name="Ceppi M."/>
            <person name="Conseiller E."/>
            <person name="Debuchy R."/>
            <person name="Malagnac F."/>
            <person name="Goarin A."/>
            <person name="Silar P."/>
            <person name="Lacoste S."/>
            <person name="Sallet E."/>
            <person name="Bensimon A."/>
            <person name="Giraud T."/>
            <person name="Brygoo Y."/>
        </authorList>
    </citation>
    <scope>NUCLEOTIDE SEQUENCE [LARGE SCALE GENOMIC DNA]</scope>
    <source>
        <strain evidence="2">FM 013</strain>
    </source>
</reference>
<sequence length="233" mass="26292">MTCFTMTLRGHYTARRFPERAMIHLIIESSSESEETVSREVISTCNSLREILEALCLREENGTVKPEAAVSSISASHIHLASKDPNANNPTGDPKDRPLVHTATITFYAVFCDFNEMHTFMQKLDGYRNARLNNISWYLTDATNREVGAQARKGALLDAVMKADQYAAAIDLEEVEPVELKEIDPQPLNPAAYPQRPTYRHSSGVDLMPQDIVFNCAVEVYFEAVRRGSMWYE</sequence>
<dbReference type="EMBL" id="HG793137">
    <property type="protein sequence ID" value="CRL20581.1"/>
    <property type="molecule type" value="Genomic_DNA"/>
</dbReference>
<dbReference type="Proteomes" id="UP000053732">
    <property type="component" value="Unassembled WGS sequence"/>
</dbReference>
<name>A0A0G4P2M7_PENC3</name>
<organism evidence="1 2">
    <name type="scientific">Penicillium camemberti (strain FM 013)</name>
    <dbReference type="NCBI Taxonomy" id="1429867"/>
    <lineage>
        <taxon>Eukaryota</taxon>
        <taxon>Fungi</taxon>
        <taxon>Dikarya</taxon>
        <taxon>Ascomycota</taxon>
        <taxon>Pezizomycotina</taxon>
        <taxon>Eurotiomycetes</taxon>
        <taxon>Eurotiomycetidae</taxon>
        <taxon>Eurotiales</taxon>
        <taxon>Aspergillaceae</taxon>
        <taxon>Penicillium</taxon>
    </lineage>
</organism>
<dbReference type="Gene3D" id="3.30.110.170">
    <property type="entry name" value="Protein of unknown function (DUF541), domain 1"/>
    <property type="match status" value="1"/>
</dbReference>
<accession>A0A0G4P2M7</accession>
<evidence type="ECO:0000313" key="2">
    <source>
        <dbReference type="Proteomes" id="UP000053732"/>
    </source>
</evidence>
<dbReference type="InterPro" id="IPR007497">
    <property type="entry name" value="SIMPL/DUF541"/>
</dbReference>
<dbReference type="AlphaFoldDB" id="A0A0G4P2M7"/>
<gene>
    <name evidence="1" type="ORF">PCAMFM013_S004g000522</name>
</gene>
<keyword evidence="2" id="KW-1185">Reference proteome</keyword>
<evidence type="ECO:0000313" key="1">
    <source>
        <dbReference type="EMBL" id="CRL20581.1"/>
    </source>
</evidence>
<dbReference type="Pfam" id="PF04402">
    <property type="entry name" value="SIMPL"/>
    <property type="match status" value="1"/>
</dbReference>
<proteinExistence type="predicted"/>